<dbReference type="AlphaFoldDB" id="A0A6I4ISL4"/>
<dbReference type="NCBIfam" id="TIGR04131">
    <property type="entry name" value="Bac_Flav_CTERM"/>
    <property type="match status" value="1"/>
</dbReference>
<dbReference type="InterPro" id="IPR026341">
    <property type="entry name" value="T9SS_type_B"/>
</dbReference>
<evidence type="ECO:0000256" key="1">
    <source>
        <dbReference type="ARBA" id="ARBA00022729"/>
    </source>
</evidence>
<dbReference type="Proteomes" id="UP000431264">
    <property type="component" value="Unassembled WGS sequence"/>
</dbReference>
<proteinExistence type="predicted"/>
<dbReference type="Gene3D" id="2.60.40.1220">
    <property type="match status" value="1"/>
</dbReference>
<dbReference type="InterPro" id="IPR014755">
    <property type="entry name" value="Cu-Rt/internalin_Ig-like"/>
</dbReference>
<organism evidence="3 4">
    <name type="scientific">Flavobacterium profundi</name>
    <dbReference type="NCBI Taxonomy" id="1774945"/>
    <lineage>
        <taxon>Bacteria</taxon>
        <taxon>Pseudomonadati</taxon>
        <taxon>Bacteroidota</taxon>
        <taxon>Flavobacteriia</taxon>
        <taxon>Flavobacteriales</taxon>
        <taxon>Flavobacteriaceae</taxon>
        <taxon>Flavobacterium</taxon>
    </lineage>
</organism>
<protein>
    <submittedName>
        <fullName evidence="3">T9SS type B sorting domain-containing protein</fullName>
    </submittedName>
</protein>
<gene>
    <name evidence="3" type="ORF">GOQ30_08550</name>
</gene>
<dbReference type="EMBL" id="WQLW01000005">
    <property type="protein sequence ID" value="MVO09207.1"/>
    <property type="molecule type" value="Genomic_DNA"/>
</dbReference>
<accession>A0A6I4ISL4</accession>
<evidence type="ECO:0000313" key="3">
    <source>
        <dbReference type="EMBL" id="MVO09207.1"/>
    </source>
</evidence>
<sequence>MKNSNSFLAIPKKYCLLILFLANYTFTFGQLGFCNGSSGAPIFFENFGSGSTYGPQLPAGVTNYTYVASGFPQDGQYTLYNRTNLIPNNWLYSLDHTPDTEPNGLNGKCLIVNASNTPGQFYRRVVTGLCSNTTFEFTAWLLNIYNSASGGCPGTGIPINVTFEIWNATETVLLQSGSTGNIAGTSSPNWNQYGLVFTMPTGQSAVVLKMKNNGAGGCGNDLAIDDIMFRSCGDYSSITNTTASGNSITICPNEILTNTNLQVTTSGTSTYFYQWQQSTDNINFSDILGETNTTFALPTPSVTTYYRVKVAQDISHINNNFCSTLSDIYTVFVSTLPDAPVSNGNGTACNNSTTTLSVSVNTNETVNWYDAAIGGSHLLSNSTSFTPTNIGTYYAEAINTNGCPSATRTAVTLEPMPTVTTNGTTTICSGEATAITLTSSNPSATFSWTVLQTNCTGASDGTGNTILQTLTTSGNTVGTANYTITPSINGCEGTTETIIVTVNPIENIVLHFPNIPLLYCENAAAPVLPTASSNNTPITGTWNPTVINTAVLGTTTYTFTPEPQSSCIQIDPYEITIKVANDFMPDFEDTIRFCSGTTPPLLSTTAPNGITGTWNPSIIDNSISNSYTFTPDAGQCAQTQTIQVVVIEATLTDLEHTTTAAFSENQIITVIANEAGNYLYQLDDGPLQESNVFEQVSMGSHTITVIDTAGCSEELTKEVFIVNYPYFFTPNGDGINDTWSIRFENAFPNALISIFDRYGKLIKQITNNSNGWDGTFNNQDLPANDYWFTIEFTENNRPHMYKSHFSLIR</sequence>
<dbReference type="RefSeq" id="WP_140997588.1">
    <property type="nucleotide sequence ID" value="NZ_VDCZ01000005.1"/>
</dbReference>
<evidence type="ECO:0000259" key="2">
    <source>
        <dbReference type="Pfam" id="PF19081"/>
    </source>
</evidence>
<comment type="caution">
    <text evidence="3">The sequence shown here is derived from an EMBL/GenBank/DDBJ whole genome shotgun (WGS) entry which is preliminary data.</text>
</comment>
<dbReference type="InterPro" id="IPR044023">
    <property type="entry name" value="Ig_7"/>
</dbReference>
<dbReference type="Gene3D" id="2.60.40.2700">
    <property type="match status" value="1"/>
</dbReference>
<evidence type="ECO:0000313" key="4">
    <source>
        <dbReference type="Proteomes" id="UP000431264"/>
    </source>
</evidence>
<keyword evidence="4" id="KW-1185">Reference proteome</keyword>
<dbReference type="OrthoDB" id="1652165at2"/>
<reference evidence="4" key="1">
    <citation type="submission" date="2019-05" db="EMBL/GenBank/DDBJ databases">
        <title>Flavobacterium profundi sp. nov., isolated from a deep-sea seamount.</title>
        <authorList>
            <person name="Zhang D.-C."/>
        </authorList>
    </citation>
    <scope>NUCLEOTIDE SEQUENCE [LARGE SCALE GENOMIC DNA]</scope>
    <source>
        <strain evidence="4">TP390</strain>
    </source>
</reference>
<keyword evidence="1" id="KW-0732">Signal</keyword>
<feature type="domain" description="Ig-like" evidence="2">
    <location>
        <begin position="337"/>
        <end position="414"/>
    </location>
</feature>
<dbReference type="Pfam" id="PF19081">
    <property type="entry name" value="Ig_7"/>
    <property type="match status" value="1"/>
</dbReference>
<name>A0A6I4ISL4_9FLAO</name>
<dbReference type="Pfam" id="PF13585">
    <property type="entry name" value="CHU_C"/>
    <property type="match status" value="1"/>
</dbReference>